<keyword evidence="2" id="KW-1185">Reference proteome</keyword>
<proteinExistence type="predicted"/>
<dbReference type="Proteomes" id="UP000293038">
    <property type="component" value="Segment"/>
</dbReference>
<dbReference type="EMBL" id="MK450543">
    <property type="protein sequence ID" value="QBJ01194.1"/>
    <property type="molecule type" value="Genomic_DNA"/>
</dbReference>
<evidence type="ECO:0000313" key="2">
    <source>
        <dbReference type="Proteomes" id="UP000293038"/>
    </source>
</evidence>
<dbReference type="KEGG" id="vg:65066952"/>
<dbReference type="GeneID" id="65066952"/>
<evidence type="ECO:0000313" key="1">
    <source>
        <dbReference type="EMBL" id="QBJ01194.1"/>
    </source>
</evidence>
<sequence length="198" mass="22337">MPLEPSDVESELPFDAKAFGWSEEKFKSELETYIAAATETVEKWINTTLEPETVTRDLSRPSHVDGHDLPMPSRPVQDVVSVTIDTDRAMGRDVDEDDYWVEETHLELKPGADRKSWPTDRRSITVEWEYGYEEVPESPKKAIIRLVRARLRAINAEGISSDTIMGDSISYDPEDEVVLAARKDVAGFEAPSYYGGVE</sequence>
<reference evidence="1 2" key="2">
    <citation type="journal article" date="2002" name="Mol. Microbiol.">
        <title>Natrialba magadii virus phiCh1: first complete nucleotide sequence and functional organization of a virus infecting a haloalkaliphilic archaeon.</title>
        <authorList>
            <person name="Klein R."/>
            <person name="Baranyi U."/>
            <person name="Rossler N."/>
            <person name="Greineder B."/>
            <person name="Scholz H."/>
            <person name="Witte A."/>
        </authorList>
    </citation>
    <scope>NUCLEOTIDE SEQUENCE [LARGE SCALE GENOMIC DNA]</scope>
</reference>
<name>A0A481W419_9CAUD</name>
<reference evidence="1 2" key="1">
    <citation type="journal article" date="1997" name="Mol. Microbiol.">
        <title>Characterization of Natronobacterium magadii phage phi Ch1, a unique archaeal phage containing DNA and RNA.</title>
        <authorList>
            <person name="Witte A."/>
            <person name="Baranyi U."/>
            <person name="Klein R."/>
            <person name="Sulzner M."/>
            <person name="Luo C."/>
            <person name="Wanner G."/>
            <person name="Kruger D.H."/>
            <person name="Lubitz W."/>
        </authorList>
    </citation>
    <scope>NUCLEOTIDE SEQUENCE [LARGE SCALE GENOMIC DNA]</scope>
</reference>
<accession>A0A481W419</accession>
<dbReference type="RefSeq" id="YP_010078043.1">
    <property type="nucleotide sequence ID" value="NC_054954.1"/>
</dbReference>
<gene>
    <name evidence="1" type="primary">ada</name>
    <name evidence="1" type="ORF">PhiCh1_060</name>
</gene>
<reference evidence="2" key="3">
    <citation type="journal article" date="2019" name="Genes (Basel)">
        <title>Halobacterium salinarum virus ChaoS9, a Novel Halovirus Related to PhiH1 and PhiCh1.</title>
        <authorList>
            <person name="Dyall-Smith M."/>
            <person name="Palm P."/>
            <person name="Wanner G."/>
            <person name="Witte A."/>
            <person name="Oesterhelt D."/>
            <person name="Pfeiffer F."/>
        </authorList>
    </citation>
    <scope>NUCLEOTIDE SEQUENCE [LARGE SCALE GENOMIC DNA]</scope>
</reference>
<protein>
    <submittedName>
        <fullName evidence="1">Head-tail adaptor protein</fullName>
    </submittedName>
</protein>
<organism evidence="1 2">
    <name type="scientific">Natrialba phage PhiCh1</name>
    <dbReference type="NCBI Taxonomy" id="114777"/>
    <lineage>
        <taxon>Viruses</taxon>
        <taxon>Duplodnaviria</taxon>
        <taxon>Heunggongvirae</taxon>
        <taxon>Uroviricota</taxon>
        <taxon>Caudoviricetes</taxon>
        <taxon>Vertoviridae</taxon>
        <taxon>Myohalovirus</taxon>
        <taxon>Myohalovirus alkaliphilum</taxon>
        <taxon>Myohalovirus phiCh1</taxon>
    </lineage>
</organism>